<evidence type="ECO:0000256" key="2">
    <source>
        <dbReference type="ARBA" id="ARBA00022737"/>
    </source>
</evidence>
<dbReference type="InterPro" id="IPR006652">
    <property type="entry name" value="Kelch_1"/>
</dbReference>
<dbReference type="PANTHER" id="PTHR24412">
    <property type="entry name" value="KELCH PROTEIN"/>
    <property type="match status" value="1"/>
</dbReference>
<dbReference type="SMART" id="SM00875">
    <property type="entry name" value="BACK"/>
    <property type="match status" value="1"/>
</dbReference>
<keyword evidence="2" id="KW-0677">Repeat</keyword>
<proteinExistence type="predicted"/>
<dbReference type="InterPro" id="IPR011333">
    <property type="entry name" value="SKP1/BTB/POZ_sf"/>
</dbReference>
<sequence>MATSGVEKSSKKKTEKKLAAREEAKLLVGFMGVMNTMRKQRTLCDVILMVQGRKIPAHRVVLAASFEVELKDAEPGIIEQLVEFAYTARISVNSNNVQSLLDAANQYQIEPVKKMCVDFLKEQVDASNCLGISVLAECLDCPELKATADDFIHQHFTKVYKTDEFLQLDVKQVTQLLSQDTLTVRAEDQVYDAAVRWLKYDEPNYQPFMVDILAKVRFPLISKNFLSKTVQAEPLIQDNREELTDIRCPFEKQRDAACVFRDNAVYILGGSQLFPIKQMDCYNVVKDCWYSKLGPPKPRDSLAACAAEGKIYSSGGSEVGNSALCLFECYDTRTESWHTKPSMLTQCCSHGMVEANGLIYVCGGSLGNNVSGRVLSSCEVYDPATETWTELCPMIEPRKNHGLVFVKDKMFAVGSNGLGGLDNVEYYDIKLNEWKMSGACSSEK</sequence>
<protein>
    <recommendedName>
        <fullName evidence="3">BTB domain-containing protein</fullName>
    </recommendedName>
</protein>
<dbReference type="InterPro" id="IPR000210">
    <property type="entry name" value="BTB/POZ_dom"/>
</dbReference>
<reference evidence="4" key="2">
    <citation type="submission" date="2025-09" db="UniProtKB">
        <authorList>
            <consortium name="Ensembl"/>
        </authorList>
    </citation>
    <scope>IDENTIFICATION</scope>
</reference>
<dbReference type="InterPro" id="IPR011705">
    <property type="entry name" value="BACK"/>
</dbReference>
<dbReference type="Proteomes" id="UP000694386">
    <property type="component" value="Unplaced"/>
</dbReference>
<accession>A0A8C2MGU2</accession>
<dbReference type="FunFam" id="1.25.40.420:FF:000001">
    <property type="entry name" value="Kelch-like family member 12"/>
    <property type="match status" value="1"/>
</dbReference>
<name>A0A8C2MGU2_CRIGR</name>
<dbReference type="SMART" id="SM00612">
    <property type="entry name" value="Kelch"/>
    <property type="match status" value="3"/>
</dbReference>
<dbReference type="SUPFAM" id="SSF117281">
    <property type="entry name" value="Kelch motif"/>
    <property type="match status" value="1"/>
</dbReference>
<dbReference type="AlphaFoldDB" id="A0A8C2MGU2"/>
<organism evidence="4 5">
    <name type="scientific">Cricetulus griseus</name>
    <name type="common">Chinese hamster</name>
    <name type="synonym">Cricetulus barabensis griseus</name>
    <dbReference type="NCBI Taxonomy" id="10029"/>
    <lineage>
        <taxon>Eukaryota</taxon>
        <taxon>Metazoa</taxon>
        <taxon>Chordata</taxon>
        <taxon>Craniata</taxon>
        <taxon>Vertebrata</taxon>
        <taxon>Euteleostomi</taxon>
        <taxon>Mammalia</taxon>
        <taxon>Eutheria</taxon>
        <taxon>Euarchontoglires</taxon>
        <taxon>Glires</taxon>
        <taxon>Rodentia</taxon>
        <taxon>Myomorpha</taxon>
        <taxon>Muroidea</taxon>
        <taxon>Cricetidae</taxon>
        <taxon>Cricetinae</taxon>
        <taxon>Cricetulus</taxon>
    </lineage>
</organism>
<dbReference type="Gene3D" id="3.30.710.10">
    <property type="entry name" value="Potassium Channel Kv1.1, Chain A"/>
    <property type="match status" value="1"/>
</dbReference>
<evidence type="ECO:0000259" key="3">
    <source>
        <dbReference type="PROSITE" id="PS50097"/>
    </source>
</evidence>
<dbReference type="Pfam" id="PF07707">
    <property type="entry name" value="BACK"/>
    <property type="match status" value="1"/>
</dbReference>
<evidence type="ECO:0000313" key="5">
    <source>
        <dbReference type="Proteomes" id="UP000694386"/>
    </source>
</evidence>
<evidence type="ECO:0000313" key="4">
    <source>
        <dbReference type="Ensembl" id="ENSCGRP00001018232.1"/>
    </source>
</evidence>
<dbReference type="Pfam" id="PF00651">
    <property type="entry name" value="BTB"/>
    <property type="match status" value="2"/>
</dbReference>
<feature type="domain" description="BTB" evidence="3">
    <location>
        <begin position="44"/>
        <end position="94"/>
    </location>
</feature>
<dbReference type="Gene3D" id="1.25.40.420">
    <property type="match status" value="1"/>
</dbReference>
<dbReference type="Pfam" id="PF24681">
    <property type="entry name" value="Kelch_KLHDC2_KLHL20_DRC7"/>
    <property type="match status" value="1"/>
</dbReference>
<dbReference type="PROSITE" id="PS50097">
    <property type="entry name" value="BTB"/>
    <property type="match status" value="1"/>
</dbReference>
<reference evidence="4" key="1">
    <citation type="submission" date="2025-08" db="UniProtKB">
        <authorList>
            <consortium name="Ensembl"/>
        </authorList>
    </citation>
    <scope>IDENTIFICATION</scope>
</reference>
<dbReference type="Ensembl" id="ENSCGRT00001022476.1">
    <property type="protein sequence ID" value="ENSCGRP00001018232.1"/>
    <property type="gene ID" value="ENSCGRG00001018045.1"/>
</dbReference>
<dbReference type="InterPro" id="IPR015915">
    <property type="entry name" value="Kelch-typ_b-propeller"/>
</dbReference>
<dbReference type="SMART" id="SM00225">
    <property type="entry name" value="BTB"/>
    <property type="match status" value="1"/>
</dbReference>
<evidence type="ECO:0000256" key="1">
    <source>
        <dbReference type="ARBA" id="ARBA00022441"/>
    </source>
</evidence>
<dbReference type="Gene3D" id="2.120.10.80">
    <property type="entry name" value="Kelch-type beta propeller"/>
    <property type="match status" value="1"/>
</dbReference>
<dbReference type="SUPFAM" id="SSF54695">
    <property type="entry name" value="POZ domain"/>
    <property type="match status" value="1"/>
</dbReference>
<keyword evidence="1" id="KW-0880">Kelch repeat</keyword>
<dbReference type="PANTHER" id="PTHR24412:SF435">
    <property type="entry name" value="KELCH-LIKE PROTEIN 7"/>
    <property type="match status" value="1"/>
</dbReference>